<accession>A0A6J5Q772</accession>
<gene>
    <name evidence="1" type="ORF">UFOVP972_183</name>
</gene>
<dbReference type="EMBL" id="LR796923">
    <property type="protein sequence ID" value="CAB4175424.1"/>
    <property type="molecule type" value="Genomic_DNA"/>
</dbReference>
<name>A0A6J5Q772_9CAUD</name>
<protein>
    <submittedName>
        <fullName evidence="1">Uncharacterized protein</fullName>
    </submittedName>
</protein>
<proteinExistence type="predicted"/>
<evidence type="ECO:0000313" key="1">
    <source>
        <dbReference type="EMBL" id="CAB4175424.1"/>
    </source>
</evidence>
<organism evidence="1">
    <name type="scientific">uncultured Caudovirales phage</name>
    <dbReference type="NCBI Taxonomy" id="2100421"/>
    <lineage>
        <taxon>Viruses</taxon>
        <taxon>Duplodnaviria</taxon>
        <taxon>Heunggongvirae</taxon>
        <taxon>Uroviricota</taxon>
        <taxon>Caudoviricetes</taxon>
        <taxon>Peduoviridae</taxon>
        <taxon>Maltschvirus</taxon>
        <taxon>Maltschvirus maltsch</taxon>
    </lineage>
</organism>
<sequence length="83" mass="9726">MKGIEILQKKCDELNIEFDYNYSPKGEINGEIKLKLNNGHNINTNIKRLSEIFGNLTFFHFTPEKAIEEMLNILINEKEQDIK</sequence>
<reference evidence="1" key="1">
    <citation type="submission" date="2020-05" db="EMBL/GenBank/DDBJ databases">
        <authorList>
            <person name="Chiriac C."/>
            <person name="Salcher M."/>
            <person name="Ghai R."/>
            <person name="Kavagutti S V."/>
        </authorList>
    </citation>
    <scope>NUCLEOTIDE SEQUENCE</scope>
</reference>